<keyword evidence="3" id="KW-1185">Reference proteome</keyword>
<feature type="region of interest" description="Disordered" evidence="1">
    <location>
        <begin position="573"/>
        <end position="606"/>
    </location>
</feature>
<protein>
    <submittedName>
        <fullName evidence="2">DDE-1 domain-containing protein</fullName>
    </submittedName>
</protein>
<evidence type="ECO:0000313" key="3">
    <source>
        <dbReference type="Proteomes" id="UP000620124"/>
    </source>
</evidence>
<evidence type="ECO:0000256" key="1">
    <source>
        <dbReference type="SAM" id="MobiDB-lite"/>
    </source>
</evidence>
<organism evidence="2 3">
    <name type="scientific">Mycena venus</name>
    <dbReference type="NCBI Taxonomy" id="2733690"/>
    <lineage>
        <taxon>Eukaryota</taxon>
        <taxon>Fungi</taxon>
        <taxon>Dikarya</taxon>
        <taxon>Basidiomycota</taxon>
        <taxon>Agaricomycotina</taxon>
        <taxon>Agaricomycetes</taxon>
        <taxon>Agaricomycetidae</taxon>
        <taxon>Agaricales</taxon>
        <taxon>Marasmiineae</taxon>
        <taxon>Mycenaceae</taxon>
        <taxon>Mycena</taxon>
    </lineage>
</organism>
<reference evidence="2" key="1">
    <citation type="submission" date="2020-05" db="EMBL/GenBank/DDBJ databases">
        <title>Mycena genomes resolve the evolution of fungal bioluminescence.</title>
        <authorList>
            <person name="Tsai I.J."/>
        </authorList>
    </citation>
    <scope>NUCLEOTIDE SEQUENCE</scope>
    <source>
        <strain evidence="2">CCC161011</strain>
    </source>
</reference>
<dbReference type="OrthoDB" id="2979847at2759"/>
<feature type="region of interest" description="Disordered" evidence="1">
    <location>
        <begin position="297"/>
        <end position="342"/>
    </location>
</feature>
<dbReference type="EMBL" id="JACAZI010000018">
    <property type="protein sequence ID" value="KAF7341219.1"/>
    <property type="molecule type" value="Genomic_DNA"/>
</dbReference>
<dbReference type="AlphaFoldDB" id="A0A8H6XID6"/>
<accession>A0A8H6XID6</accession>
<name>A0A8H6XID6_9AGAR</name>
<dbReference type="Proteomes" id="UP000620124">
    <property type="component" value="Unassembled WGS sequence"/>
</dbReference>
<dbReference type="InterPro" id="IPR038765">
    <property type="entry name" value="Papain-like_cys_pep_sf"/>
</dbReference>
<feature type="compositionally biased region" description="Acidic residues" evidence="1">
    <location>
        <begin position="595"/>
        <end position="604"/>
    </location>
</feature>
<feature type="region of interest" description="Disordered" evidence="1">
    <location>
        <begin position="473"/>
        <end position="493"/>
    </location>
</feature>
<evidence type="ECO:0000313" key="2">
    <source>
        <dbReference type="EMBL" id="KAF7341219.1"/>
    </source>
</evidence>
<dbReference type="SUPFAM" id="SSF54001">
    <property type="entry name" value="Cysteine proteinases"/>
    <property type="match status" value="1"/>
</dbReference>
<proteinExistence type="predicted"/>
<sequence>MRPGLPGSQTTRGERTSSFFIHPEQYFSDKQPSTLDFDPICLQTPPVSVIRALANAITDSKVPSDTCSIACPHLPGNRNTYPLYLLSFWAELLSLRTIRQSWLSTVQCLQSRVKNNDSDVLSKEILEKIQVLPWDSRLRGFTNRNALADLSSYCNRSWLRAPHIDQMLELLEAEGLDLEDNGIRLLPCDHAERIMDLYGNKTKSYLFDPQYLDLRNLGAEFATGGHKKLCTIANIHNDHWVALVVDFVAETVHYGDSFGEGFNASLRGAYDWWIEQHTDKNFTWSRHLQDHLPHQPLHQTCRFTPPMKGKVKRGPTDRAVSSPPPSPVKKRPAVDKEKRVAASTRGLREIAGGQEPTGLLKYMKKETAEQREARVRKEQELREEHAEKRREEELQKARDVVVRADEKRVGAAARKRKQRAHIYEVEVEAGIRNSDFTLKKRLKVYPNLVDTGVTLNMPELTRPAPAIEKAFKEKHRTHNSGRKPTAKSKPKVKHNWKNPAYFAQIDLAARITSDCNGLSVTRIVNYLQAFSLCVVREWNLSYESLTSPAIRARLRKEREDNTLFWNELQTKRGTDYAPSEDEPAPEDEMPRIELGEDDGIDDSDISPKTLIADILGKKPRKSCRVVEKKSGRVVLCGRCRERG</sequence>
<feature type="compositionally biased region" description="Acidic residues" evidence="1">
    <location>
        <begin position="578"/>
        <end position="587"/>
    </location>
</feature>
<feature type="region of interest" description="Disordered" evidence="1">
    <location>
        <begin position="368"/>
        <end position="387"/>
    </location>
</feature>
<comment type="caution">
    <text evidence="2">The sequence shown here is derived from an EMBL/GenBank/DDBJ whole genome shotgun (WGS) entry which is preliminary data.</text>
</comment>
<gene>
    <name evidence="2" type="ORF">MVEN_01857300</name>
</gene>